<dbReference type="SUPFAM" id="SSF53448">
    <property type="entry name" value="Nucleotide-diphospho-sugar transferases"/>
    <property type="match status" value="1"/>
</dbReference>
<gene>
    <name evidence="1" type="ORF">SAMN05661053_2385</name>
</gene>
<dbReference type="RefSeq" id="WP_109573302.1">
    <property type="nucleotide sequence ID" value="NZ_UHJL01000003.1"/>
</dbReference>
<reference evidence="1 2" key="1">
    <citation type="submission" date="2017-08" db="EMBL/GenBank/DDBJ databases">
        <authorList>
            <person name="de Groot N.N."/>
        </authorList>
    </citation>
    <scope>NUCLEOTIDE SEQUENCE [LARGE SCALE GENOMIC DNA]</scope>
    <source>
        <strain evidence="1 2">HM2</strain>
    </source>
</reference>
<dbReference type="InterPro" id="IPR029044">
    <property type="entry name" value="Nucleotide-diphossugar_trans"/>
</dbReference>
<organism evidence="1 2">
    <name type="scientific">Fibrobacter succinogenes</name>
    <name type="common">Bacteroides succinogenes</name>
    <dbReference type="NCBI Taxonomy" id="833"/>
    <lineage>
        <taxon>Bacteria</taxon>
        <taxon>Pseudomonadati</taxon>
        <taxon>Fibrobacterota</taxon>
        <taxon>Fibrobacteria</taxon>
        <taxon>Fibrobacterales</taxon>
        <taxon>Fibrobacteraceae</taxon>
        <taxon>Fibrobacter</taxon>
    </lineage>
</organism>
<dbReference type="Proteomes" id="UP000255423">
    <property type="component" value="Unassembled WGS sequence"/>
</dbReference>
<sequence length="329" mass="38941">MSLSEQEKLEDVFCAPVIIPTLCRFDHFKQCIESLSHCVWADKTDVFVGLDYPAKDSHWDGYNKIKNYLKTATLGFKSLNVIEREKNYGFGPNGNLSALKKQVFEQFDCLIESEDDNIFSPNFLVFINKGLKAFKNDKSVFAINGYRHFYPIKKAQNTFFRQSGEFSAWGFGIWRDRLENLPPVEEFFSHFSLKKFFDIRKNIGENRALNYWSYYFYPQRTWIDVSMSIYIYLNNMDVIMPAEKSLVRNIGWDGSGEHCAGKDDLAQKHLNQQISDEVDFEFKGTGFEFYKENRAIYKKSSYAKFSRYRFWKRFCKYFLKYLMKKLSLK</sequence>
<accession>A0A380S8Z5</accession>
<dbReference type="EMBL" id="UHJL01000003">
    <property type="protein sequence ID" value="SUQ24971.1"/>
    <property type="molecule type" value="Genomic_DNA"/>
</dbReference>
<proteinExistence type="predicted"/>
<dbReference type="Gene3D" id="3.90.550.10">
    <property type="entry name" value="Spore Coat Polysaccharide Biosynthesis Protein SpsA, Chain A"/>
    <property type="match status" value="1"/>
</dbReference>
<evidence type="ECO:0000313" key="1">
    <source>
        <dbReference type="EMBL" id="SUQ24971.1"/>
    </source>
</evidence>
<dbReference type="AlphaFoldDB" id="A0A380S8Z5"/>
<protein>
    <submittedName>
        <fullName evidence="1">Uncharacterized protein</fullName>
    </submittedName>
</protein>
<evidence type="ECO:0000313" key="2">
    <source>
        <dbReference type="Proteomes" id="UP000255423"/>
    </source>
</evidence>
<name>A0A380S8Z5_FIBSU</name>